<name>A0A6J8DLN5_MYTCO</name>
<dbReference type="EMBL" id="CACVKT020007544">
    <property type="protein sequence ID" value="CAC5408494.1"/>
    <property type="molecule type" value="Genomic_DNA"/>
</dbReference>
<proteinExistence type="predicted"/>
<reference evidence="2 3" key="1">
    <citation type="submission" date="2020-06" db="EMBL/GenBank/DDBJ databases">
        <authorList>
            <person name="Li R."/>
            <person name="Bekaert M."/>
        </authorList>
    </citation>
    <scope>NUCLEOTIDE SEQUENCE [LARGE SCALE GENOMIC DNA]</scope>
    <source>
        <strain evidence="2">Wild</strain>
        <strain evidence="3">wild</strain>
    </source>
</reference>
<dbReference type="Proteomes" id="UP000507470">
    <property type="component" value="Unassembled WGS sequence"/>
</dbReference>
<accession>A0A6J8DLN5</accession>
<evidence type="ECO:0000313" key="2">
    <source>
        <dbReference type="EMBL" id="CAC5408492.1"/>
    </source>
</evidence>
<evidence type="ECO:0000256" key="1">
    <source>
        <dbReference type="SAM" id="SignalP"/>
    </source>
</evidence>
<gene>
    <name evidence="2" type="ORF">MCOR_41878</name>
</gene>
<sequence length="298" mass="32318">MFVYLMFFIFEISAGVTEFPCKFPCPWRNKTFKIYNTDGRNVFDFSFSGDGQTNNITLFGSLLQQQQCYQITERFIITRNKDSDSFQCYGIFYDIESPLKFPFETKGSVELRNQTGELADTCAVCRGDGGVSEAVALGAEPTSPPVKSVACNLPSTCTPGTGTVCNMSDNIPQGCPVATTESPTTTTEQTTTITEATTTITEPTTTITEPTTTITEPTTTITEPTTTITEPTTTITEPTTTITEPTTTITEATTTITEPTTTITEPTTTITEPTTTITEPTTTITEPTTTITEPTTNN</sequence>
<organism evidence="2 3">
    <name type="scientific">Mytilus coruscus</name>
    <name type="common">Sea mussel</name>
    <dbReference type="NCBI Taxonomy" id="42192"/>
    <lineage>
        <taxon>Eukaryota</taxon>
        <taxon>Metazoa</taxon>
        <taxon>Spiralia</taxon>
        <taxon>Lophotrochozoa</taxon>
        <taxon>Mollusca</taxon>
        <taxon>Bivalvia</taxon>
        <taxon>Autobranchia</taxon>
        <taxon>Pteriomorphia</taxon>
        <taxon>Mytilida</taxon>
        <taxon>Mytiloidea</taxon>
        <taxon>Mytilidae</taxon>
        <taxon>Mytilinae</taxon>
        <taxon>Mytilus</taxon>
    </lineage>
</organism>
<dbReference type="Gene3D" id="1.20.5.340">
    <property type="match status" value="1"/>
</dbReference>
<dbReference type="OrthoDB" id="6178341at2759"/>
<protein>
    <submittedName>
        <fullName evidence="2">Uncharacterized protein</fullName>
    </submittedName>
</protein>
<keyword evidence="3" id="KW-1185">Reference proteome</keyword>
<evidence type="ECO:0000313" key="3">
    <source>
        <dbReference type="Proteomes" id="UP000507470"/>
    </source>
</evidence>
<feature type="chain" id="PRO_5033551985" evidence="1">
    <location>
        <begin position="19"/>
        <end position="298"/>
    </location>
</feature>
<dbReference type="AlphaFoldDB" id="A0A6J8DLN5"/>
<dbReference type="EMBL" id="CACVKT020007544">
    <property type="protein sequence ID" value="CAC5408492.1"/>
    <property type="molecule type" value="Genomic_DNA"/>
</dbReference>
<keyword evidence="1" id="KW-0732">Signal</keyword>
<feature type="signal peptide" evidence="1">
    <location>
        <begin position="1"/>
        <end position="18"/>
    </location>
</feature>